<evidence type="ECO:0000256" key="8">
    <source>
        <dbReference type="ARBA" id="ARBA00022982"/>
    </source>
</evidence>
<evidence type="ECO:0000256" key="1">
    <source>
        <dbReference type="ARBA" id="ARBA00006422"/>
    </source>
</evidence>
<keyword evidence="10 11" id="KW-0411">Iron-sulfur</keyword>
<evidence type="ECO:0000256" key="2">
    <source>
        <dbReference type="ARBA" id="ARBA00022448"/>
    </source>
</evidence>
<dbReference type="SUPFAM" id="SSF52343">
    <property type="entry name" value="Ferredoxin reductase-like, C-terminal NADP-linked domain"/>
    <property type="match status" value="1"/>
</dbReference>
<dbReference type="PANTHER" id="PTHR43513">
    <property type="entry name" value="DIHYDROOROTATE DEHYDROGENASE B (NAD(+)), ELECTRON TRANSFER SUBUNIT"/>
    <property type="match status" value="1"/>
</dbReference>
<dbReference type="InterPro" id="IPR050353">
    <property type="entry name" value="PyrK_electron_transfer"/>
</dbReference>
<dbReference type="AlphaFoldDB" id="A0A168VXU8"/>
<dbReference type="Gene3D" id="3.40.50.80">
    <property type="entry name" value="Nucleotide-binding domain of ferredoxin-NADP reductase (FNR) module"/>
    <property type="match status" value="1"/>
</dbReference>
<sequence>MKKHLLNVASNIEIARNIFEMKLTGPGVGTMTTPGQFLHVSVGNHSSKLLRRPLSICDVDLDRKEVTLLYRAQGEGTKQLSHKTMGEVVDVLGPLGNGFELAENDPNRKALLIGGGIGVPPLYYLGKHLKSKGIEVTFILGYQSIEDSFYIEKFNEIGETIVTTVDGSLGIKGFVTDAMMDVMKDEPVIYSVGPAIMLKAVEERAGGLRGYLSLEERMGCGIGACFACVCPTDTRESGYVKICSDGPVFKMGEVVL</sequence>
<keyword evidence="9 11" id="KW-0408">Iron</keyword>
<dbReference type="InterPro" id="IPR023455">
    <property type="entry name" value="Dihydroorotate_DHASE_ETsu"/>
</dbReference>
<keyword evidence="7 11" id="KW-0665">Pyrimidine biosynthesis</keyword>
<evidence type="ECO:0000256" key="9">
    <source>
        <dbReference type="ARBA" id="ARBA00023004"/>
    </source>
</evidence>
<feature type="binding site" evidence="11 12">
    <location>
        <begin position="69"/>
        <end position="71"/>
    </location>
    <ligand>
        <name>FAD</name>
        <dbReference type="ChEBI" id="CHEBI:57692"/>
    </ligand>
</feature>
<dbReference type="KEGG" id="fpn:ABE65_008305"/>
<keyword evidence="5 11" id="KW-0479">Metal-binding</keyword>
<dbReference type="InterPro" id="IPR017927">
    <property type="entry name" value="FAD-bd_FR_type"/>
</dbReference>
<comment type="cofactor">
    <cofactor evidence="11">
        <name>[2Fe-2S] cluster</name>
        <dbReference type="ChEBI" id="CHEBI:190135"/>
    </cofactor>
    <text evidence="11">Binds 1 [2Fe-2S] cluster per subunit.</text>
</comment>
<keyword evidence="4 11" id="KW-0001">2Fe-2S</keyword>
<dbReference type="GO" id="GO:0044205">
    <property type="term" value="P:'de novo' UMP biosynthetic process"/>
    <property type="evidence" value="ECO:0007669"/>
    <property type="project" value="UniProtKB-UniRule"/>
</dbReference>
<reference evidence="15 16" key="1">
    <citation type="submission" date="2016-04" db="EMBL/GenBank/DDBJ databases">
        <title>Complete genome sequence of Fictibacillus phosphorivorans G25-29, a strain toxic to nematodes.</title>
        <authorList>
            <person name="Zheng Z."/>
        </authorList>
    </citation>
    <scope>NUCLEOTIDE SEQUENCE [LARGE SCALE GENOMIC DNA]</scope>
    <source>
        <strain evidence="15 16">G25-29</strain>
    </source>
</reference>
<evidence type="ECO:0000256" key="13">
    <source>
        <dbReference type="PIRSR" id="PIRSR006816-2"/>
    </source>
</evidence>
<evidence type="ECO:0000256" key="6">
    <source>
        <dbReference type="ARBA" id="ARBA00022827"/>
    </source>
</evidence>
<dbReference type="RefSeq" id="WP_066393511.1">
    <property type="nucleotide sequence ID" value="NZ_CP015378.1"/>
</dbReference>
<keyword evidence="16" id="KW-1185">Reference proteome</keyword>
<dbReference type="GO" id="GO:0009055">
    <property type="term" value="F:electron transfer activity"/>
    <property type="evidence" value="ECO:0007669"/>
    <property type="project" value="UniProtKB-UniRule"/>
</dbReference>
<comment type="cofactor">
    <cofactor evidence="13">
        <name>[2Fe-2S] cluster</name>
        <dbReference type="ChEBI" id="CHEBI:190135"/>
    </cofactor>
    <text evidence="13">Binds 1 [2Fe-2S] cluster per subunit.</text>
</comment>
<dbReference type="SUPFAM" id="SSF63380">
    <property type="entry name" value="Riboflavin synthase domain-like"/>
    <property type="match status" value="1"/>
</dbReference>
<evidence type="ECO:0000256" key="11">
    <source>
        <dbReference type="HAMAP-Rule" id="MF_01211"/>
    </source>
</evidence>
<comment type="cofactor">
    <cofactor evidence="11 12">
        <name>FAD</name>
        <dbReference type="ChEBI" id="CHEBI:57692"/>
    </cofactor>
    <text evidence="11 12">Binds 1 FAD per subunit.</text>
</comment>
<dbReference type="UniPathway" id="UPA00070">
    <property type="reaction ID" value="UER00945"/>
</dbReference>
<evidence type="ECO:0000256" key="5">
    <source>
        <dbReference type="ARBA" id="ARBA00022723"/>
    </source>
</evidence>
<dbReference type="EMBL" id="CP015378">
    <property type="protein sequence ID" value="ANC76799.1"/>
    <property type="molecule type" value="Genomic_DNA"/>
</dbReference>
<evidence type="ECO:0000256" key="4">
    <source>
        <dbReference type="ARBA" id="ARBA00022714"/>
    </source>
</evidence>
<proteinExistence type="inferred from homology"/>
<dbReference type="Pfam" id="PF10418">
    <property type="entry name" value="DHODB_Fe-S_bind"/>
    <property type="match status" value="1"/>
</dbReference>
<feature type="binding site" evidence="11 13">
    <location>
        <position position="225"/>
    </location>
    <ligand>
        <name>[2Fe-2S] cluster</name>
        <dbReference type="ChEBI" id="CHEBI:190135"/>
    </ligand>
</feature>
<dbReference type="PROSITE" id="PS51384">
    <property type="entry name" value="FAD_FR"/>
    <property type="match status" value="1"/>
</dbReference>
<accession>A0A168VXU8</accession>
<dbReference type="CDD" id="cd06218">
    <property type="entry name" value="DHOD_e_trans"/>
    <property type="match status" value="1"/>
</dbReference>
<keyword evidence="2 11" id="KW-0813">Transport</keyword>
<dbReference type="Gene3D" id="2.10.240.10">
    <property type="entry name" value="Dihydroorotate dehydrogenase, electron transfer subunit"/>
    <property type="match status" value="1"/>
</dbReference>
<feature type="binding site" evidence="11 12">
    <location>
        <begin position="52"/>
        <end position="55"/>
    </location>
    <ligand>
        <name>FAD</name>
        <dbReference type="ChEBI" id="CHEBI:57692"/>
    </ligand>
</feature>
<evidence type="ECO:0000313" key="16">
    <source>
        <dbReference type="Proteomes" id="UP000076623"/>
    </source>
</evidence>
<organism evidence="15 16">
    <name type="scientific">Fictibacillus phosphorivorans</name>
    <dbReference type="NCBI Taxonomy" id="1221500"/>
    <lineage>
        <taxon>Bacteria</taxon>
        <taxon>Bacillati</taxon>
        <taxon>Bacillota</taxon>
        <taxon>Bacilli</taxon>
        <taxon>Bacillales</taxon>
        <taxon>Fictibacillaceae</taxon>
        <taxon>Fictibacillus</taxon>
    </lineage>
</organism>
<dbReference type="InterPro" id="IPR012165">
    <property type="entry name" value="Cyt_c3_hydrogenase_gsu"/>
</dbReference>
<dbReference type="GO" id="GO:0051537">
    <property type="term" value="F:2 iron, 2 sulfur cluster binding"/>
    <property type="evidence" value="ECO:0007669"/>
    <property type="project" value="UniProtKB-KW"/>
</dbReference>
<evidence type="ECO:0000256" key="12">
    <source>
        <dbReference type="PIRSR" id="PIRSR006816-1"/>
    </source>
</evidence>
<comment type="subunit">
    <text evidence="11">Heterotetramer of 2 PyrK and 2 PyrD type B subunits.</text>
</comment>
<dbReference type="HAMAP" id="MF_01211">
    <property type="entry name" value="DHODB_Fe_S_bind"/>
    <property type="match status" value="1"/>
</dbReference>
<evidence type="ECO:0000256" key="10">
    <source>
        <dbReference type="ARBA" id="ARBA00023014"/>
    </source>
</evidence>
<evidence type="ECO:0000256" key="7">
    <source>
        <dbReference type="ARBA" id="ARBA00022975"/>
    </source>
</evidence>
<feature type="binding site" evidence="11 12">
    <location>
        <begin position="76"/>
        <end position="77"/>
    </location>
    <ligand>
        <name>FAD</name>
        <dbReference type="ChEBI" id="CHEBI:57692"/>
    </ligand>
</feature>
<feature type="binding site" evidence="11 13">
    <location>
        <position position="228"/>
    </location>
    <ligand>
        <name>[2Fe-2S] cluster</name>
        <dbReference type="ChEBI" id="CHEBI:190135"/>
    </ligand>
</feature>
<keyword evidence="6 11" id="KW-0274">FAD</keyword>
<dbReference type="PANTHER" id="PTHR43513:SF3">
    <property type="entry name" value="DIHYDROOROTATE DEHYDROGENASE B (NAD(+)), ELECTRON TRANSFER SUBUNIT-RELATED"/>
    <property type="match status" value="1"/>
</dbReference>
<evidence type="ECO:0000259" key="14">
    <source>
        <dbReference type="PROSITE" id="PS51384"/>
    </source>
</evidence>
<comment type="function">
    <text evidence="11">Responsible for channeling the electrons from the oxidation of dihydroorotate from the FMN redox center in the PyrD type B subunit to the ultimate electron acceptor NAD(+).</text>
</comment>
<name>A0A168VXU8_9BACL</name>
<dbReference type="GO" id="GO:0050660">
    <property type="term" value="F:flavin adenine dinucleotide binding"/>
    <property type="evidence" value="ECO:0007669"/>
    <property type="project" value="InterPro"/>
</dbReference>
<feature type="binding site" evidence="11 13">
    <location>
        <position position="220"/>
    </location>
    <ligand>
        <name>[2Fe-2S] cluster</name>
        <dbReference type="ChEBI" id="CHEBI:190135"/>
    </ligand>
</feature>
<comment type="pathway">
    <text evidence="11">Pyrimidine metabolism; UMP biosynthesis via de novo pathway; orotate from (S)-dihydroorotate (NAD(+) route): step 1/1.</text>
</comment>
<dbReference type="InterPro" id="IPR037117">
    <property type="entry name" value="Dihydroorotate_DH_ele_sf"/>
</dbReference>
<dbReference type="Proteomes" id="UP000076623">
    <property type="component" value="Chromosome"/>
</dbReference>
<dbReference type="InterPro" id="IPR017938">
    <property type="entry name" value="Riboflavin_synthase-like_b-brl"/>
</dbReference>
<keyword evidence="3 11" id="KW-0285">Flavoprotein</keyword>
<evidence type="ECO:0000313" key="15">
    <source>
        <dbReference type="EMBL" id="ANC76799.1"/>
    </source>
</evidence>
<keyword evidence="8 11" id="KW-0249">Electron transport</keyword>
<dbReference type="InterPro" id="IPR019480">
    <property type="entry name" value="Dihydroorotate_DH_Fe-S-bd"/>
</dbReference>
<protein>
    <recommendedName>
        <fullName evidence="11">Dihydroorotate dehydrogenase B (NAD(+)), electron transfer subunit</fullName>
    </recommendedName>
    <alternativeName>
        <fullName evidence="11">Dihydroorotate oxidase B, electron transfer subunit</fullName>
    </alternativeName>
</protein>
<dbReference type="STRING" id="1221500.ABE65_008305"/>
<comment type="similarity">
    <text evidence="1 11">Belongs to the PyrK family.</text>
</comment>
<dbReference type="Gene3D" id="2.40.30.10">
    <property type="entry name" value="Translation factors"/>
    <property type="match status" value="1"/>
</dbReference>
<dbReference type="NCBIfam" id="NF000799">
    <property type="entry name" value="PRK00054.1-4"/>
    <property type="match status" value="1"/>
</dbReference>
<feature type="binding site" evidence="11 13">
    <location>
        <position position="243"/>
    </location>
    <ligand>
        <name>[2Fe-2S] cluster</name>
        <dbReference type="ChEBI" id="CHEBI:190135"/>
    </ligand>
</feature>
<dbReference type="PIRSF" id="PIRSF006816">
    <property type="entry name" value="Cyc3_hyd_g"/>
    <property type="match status" value="1"/>
</dbReference>
<evidence type="ECO:0000256" key="3">
    <source>
        <dbReference type="ARBA" id="ARBA00022630"/>
    </source>
</evidence>
<feature type="domain" description="FAD-binding FR-type" evidence="14">
    <location>
        <begin position="1"/>
        <end position="101"/>
    </location>
</feature>
<dbReference type="GO" id="GO:0046872">
    <property type="term" value="F:metal ion binding"/>
    <property type="evidence" value="ECO:0007669"/>
    <property type="project" value="UniProtKB-KW"/>
</dbReference>
<dbReference type="InterPro" id="IPR039261">
    <property type="entry name" value="FNR_nucleotide-bd"/>
</dbReference>
<dbReference type="GO" id="GO:0016491">
    <property type="term" value="F:oxidoreductase activity"/>
    <property type="evidence" value="ECO:0007669"/>
    <property type="project" value="InterPro"/>
</dbReference>
<gene>
    <name evidence="11" type="primary">pyrK</name>
    <name evidence="15" type="ORF">ABE65_008305</name>
</gene>